<comment type="catalytic activity">
    <reaction evidence="1">
        <text>Random endo-hydrolysis of N-acetyl-beta-D-glucosaminide (1-&gt;4)-beta-linkages in chitin and chitodextrins.</text>
        <dbReference type="EC" id="3.2.1.14"/>
    </reaction>
</comment>
<keyword evidence="13" id="KW-1185">Reference proteome</keyword>
<evidence type="ECO:0000313" key="12">
    <source>
        <dbReference type="EMBL" id="KAG1803995.1"/>
    </source>
</evidence>
<evidence type="ECO:0000256" key="10">
    <source>
        <dbReference type="SAM" id="SignalP"/>
    </source>
</evidence>
<dbReference type="GeneID" id="64631195"/>
<dbReference type="GO" id="GO:0008843">
    <property type="term" value="F:endochitinase activity"/>
    <property type="evidence" value="ECO:0007669"/>
    <property type="project" value="UniProtKB-EC"/>
</dbReference>
<dbReference type="SUPFAM" id="SSF51445">
    <property type="entry name" value="(Trans)glycosidases"/>
    <property type="match status" value="1"/>
</dbReference>
<evidence type="ECO:0000256" key="5">
    <source>
        <dbReference type="ARBA" id="ARBA00023277"/>
    </source>
</evidence>
<dbReference type="GO" id="GO:0006032">
    <property type="term" value="P:chitin catabolic process"/>
    <property type="evidence" value="ECO:0007669"/>
    <property type="project" value="UniProtKB-KW"/>
</dbReference>
<keyword evidence="3 8" id="KW-0378">Hydrolase</keyword>
<name>A0A9P7J5W0_9AGAM</name>
<protein>
    <recommendedName>
        <fullName evidence="2">chitinase</fullName>
        <ecNumber evidence="2">3.2.1.14</ecNumber>
    </recommendedName>
</protein>
<keyword evidence="6 8" id="KW-0326">Glycosidase</keyword>
<dbReference type="EC" id="3.2.1.14" evidence="2"/>
<keyword evidence="4" id="KW-0146">Chitin degradation</keyword>
<dbReference type="PANTHER" id="PTHR45708">
    <property type="entry name" value="ENDOCHITINASE"/>
    <property type="match status" value="1"/>
</dbReference>
<dbReference type="Gene3D" id="3.20.20.80">
    <property type="entry name" value="Glycosidases"/>
    <property type="match status" value="1"/>
</dbReference>
<evidence type="ECO:0000259" key="11">
    <source>
        <dbReference type="PROSITE" id="PS51910"/>
    </source>
</evidence>
<evidence type="ECO:0000256" key="1">
    <source>
        <dbReference type="ARBA" id="ARBA00000822"/>
    </source>
</evidence>
<dbReference type="RefSeq" id="XP_041186693.1">
    <property type="nucleotide sequence ID" value="XM_041337179.1"/>
</dbReference>
<evidence type="ECO:0000256" key="2">
    <source>
        <dbReference type="ARBA" id="ARBA00012729"/>
    </source>
</evidence>
<reference evidence="12" key="1">
    <citation type="journal article" date="2020" name="New Phytol.">
        <title>Comparative genomics reveals dynamic genome evolution in host specialist ectomycorrhizal fungi.</title>
        <authorList>
            <person name="Lofgren L.A."/>
            <person name="Nguyen N.H."/>
            <person name="Vilgalys R."/>
            <person name="Ruytinx J."/>
            <person name="Liao H.L."/>
            <person name="Branco S."/>
            <person name="Kuo A."/>
            <person name="LaButti K."/>
            <person name="Lipzen A."/>
            <person name="Andreopoulos W."/>
            <person name="Pangilinan J."/>
            <person name="Riley R."/>
            <person name="Hundley H."/>
            <person name="Na H."/>
            <person name="Barry K."/>
            <person name="Grigoriev I.V."/>
            <person name="Stajich J.E."/>
            <person name="Kennedy P.G."/>
        </authorList>
    </citation>
    <scope>NUCLEOTIDE SEQUENCE</scope>
    <source>
        <strain evidence="12">MN1</strain>
    </source>
</reference>
<evidence type="ECO:0000256" key="9">
    <source>
        <dbReference type="RuleBase" id="RU004453"/>
    </source>
</evidence>
<evidence type="ECO:0000256" key="4">
    <source>
        <dbReference type="ARBA" id="ARBA00023024"/>
    </source>
</evidence>
<comment type="similarity">
    <text evidence="9">Belongs to the glycosyl hydrolase 18 family.</text>
</comment>
<evidence type="ECO:0000256" key="7">
    <source>
        <dbReference type="ARBA" id="ARBA00023326"/>
    </source>
</evidence>
<dbReference type="PANTHER" id="PTHR45708:SF49">
    <property type="entry name" value="ENDOCHITINASE"/>
    <property type="match status" value="1"/>
</dbReference>
<dbReference type="GO" id="GO:0000272">
    <property type="term" value="P:polysaccharide catabolic process"/>
    <property type="evidence" value="ECO:0007669"/>
    <property type="project" value="UniProtKB-KW"/>
</dbReference>
<dbReference type="GO" id="GO:0005576">
    <property type="term" value="C:extracellular region"/>
    <property type="evidence" value="ECO:0007669"/>
    <property type="project" value="TreeGrafter"/>
</dbReference>
<evidence type="ECO:0000256" key="3">
    <source>
        <dbReference type="ARBA" id="ARBA00022801"/>
    </source>
</evidence>
<keyword evidence="10" id="KW-0732">Signal</keyword>
<dbReference type="InterPro" id="IPR001579">
    <property type="entry name" value="Glyco_hydro_18_chit_AS"/>
</dbReference>
<dbReference type="Pfam" id="PF00704">
    <property type="entry name" value="Glyco_hydro_18"/>
    <property type="match status" value="1"/>
</dbReference>
<dbReference type="OrthoDB" id="6020543at2759"/>
<dbReference type="InterPro" id="IPR050542">
    <property type="entry name" value="Glycosyl_Hydrlase18_Chitinase"/>
</dbReference>
<evidence type="ECO:0000256" key="8">
    <source>
        <dbReference type="RuleBase" id="RU000489"/>
    </source>
</evidence>
<organism evidence="12 13">
    <name type="scientific">Suillus subaureus</name>
    <dbReference type="NCBI Taxonomy" id="48587"/>
    <lineage>
        <taxon>Eukaryota</taxon>
        <taxon>Fungi</taxon>
        <taxon>Dikarya</taxon>
        <taxon>Basidiomycota</taxon>
        <taxon>Agaricomycotina</taxon>
        <taxon>Agaricomycetes</taxon>
        <taxon>Agaricomycetidae</taxon>
        <taxon>Boletales</taxon>
        <taxon>Suillineae</taxon>
        <taxon>Suillaceae</taxon>
        <taxon>Suillus</taxon>
    </lineage>
</organism>
<dbReference type="AlphaFoldDB" id="A0A9P7J5W0"/>
<dbReference type="InterPro" id="IPR017853">
    <property type="entry name" value="GH"/>
</dbReference>
<keyword evidence="5" id="KW-0119">Carbohydrate metabolism</keyword>
<accession>A0A9P7J5W0</accession>
<feature type="signal peptide" evidence="10">
    <location>
        <begin position="1"/>
        <end position="25"/>
    </location>
</feature>
<feature type="chain" id="PRO_5040418728" description="chitinase" evidence="10">
    <location>
        <begin position="26"/>
        <end position="359"/>
    </location>
</feature>
<comment type="caution">
    <text evidence="12">The sequence shown here is derived from an EMBL/GenBank/DDBJ whole genome shotgun (WGS) entry which is preliminary data.</text>
</comment>
<dbReference type="EMBL" id="JABBWG010000064">
    <property type="protein sequence ID" value="KAG1803995.1"/>
    <property type="molecule type" value="Genomic_DNA"/>
</dbReference>
<keyword evidence="7" id="KW-0624">Polysaccharide degradation</keyword>
<dbReference type="PROSITE" id="PS51910">
    <property type="entry name" value="GH18_2"/>
    <property type="match status" value="1"/>
</dbReference>
<dbReference type="PROSITE" id="PS01095">
    <property type="entry name" value="GH18_1"/>
    <property type="match status" value="1"/>
</dbReference>
<gene>
    <name evidence="12" type="ORF">BJ212DRAFT_1395543</name>
</gene>
<proteinExistence type="inferred from homology"/>
<evidence type="ECO:0000256" key="6">
    <source>
        <dbReference type="ARBA" id="ARBA00023295"/>
    </source>
</evidence>
<dbReference type="InterPro" id="IPR001223">
    <property type="entry name" value="Glyco_hydro18_cat"/>
</dbReference>
<sequence length="359" mass="39688">MGVADFSCLTLWSLLLGIMTHGIVAFNMLSNDNIQIFKCNSYWGQNSYGAINPDKTAHWQKTLSYYCMDNVIDTFPIAFLVDSYAGGNLPSIDLANICNSGNANYFPGTDLLDCSFLASDIQMCQSAGKAVTISLGGGTGNIQFQNDSQAAAYAQTIWNLFLGGKSKTRPFGSAILDGIDMDIEGGSQTGYVSFLTALRKHMNRGKKKYYITAAPQCPYPDAYIGNTLNVVEFDAVVYNNYCNLRHYNNRKDWDFATWDDWANSVSPNRDVKVYIGAPASSGAGSGYVSPKRITSIIQQTQSNYSSFGGVMLWDVSDAYANHRYDRAVKQALRSDVDLLNKRSRAQYLSETHDITHDED</sequence>
<feature type="domain" description="GH18" evidence="11">
    <location>
        <begin position="37"/>
        <end position="335"/>
    </location>
</feature>
<dbReference type="Proteomes" id="UP000807769">
    <property type="component" value="Unassembled WGS sequence"/>
</dbReference>
<evidence type="ECO:0000313" key="13">
    <source>
        <dbReference type="Proteomes" id="UP000807769"/>
    </source>
</evidence>